<dbReference type="Pfam" id="PF13556">
    <property type="entry name" value="HTH_30"/>
    <property type="match status" value="1"/>
</dbReference>
<dbReference type="InterPro" id="IPR010523">
    <property type="entry name" value="XylR_N"/>
</dbReference>
<name>R4KSH1_9FIRM</name>
<evidence type="ECO:0000313" key="4">
    <source>
        <dbReference type="Proteomes" id="UP000013520"/>
    </source>
</evidence>
<dbReference type="OrthoDB" id="143422at2"/>
<dbReference type="InterPro" id="IPR025736">
    <property type="entry name" value="PucR_C-HTH_dom"/>
</dbReference>
<dbReference type="eggNOG" id="COG1719">
    <property type="taxonomic scope" value="Bacteria"/>
</dbReference>
<dbReference type="Pfam" id="PF06505">
    <property type="entry name" value="XylR_N"/>
    <property type="match status" value="1"/>
</dbReference>
<dbReference type="HOGENOM" id="CLU_026900_0_0_9"/>
<dbReference type="Gene3D" id="3.30.1380.20">
    <property type="entry name" value="Trafficking protein particle complex subunit 3"/>
    <property type="match status" value="1"/>
</dbReference>
<accession>R4KSH1</accession>
<keyword evidence="4" id="KW-1185">Reference proteome</keyword>
<gene>
    <name evidence="3" type="ORF">Desgi_4264</name>
</gene>
<dbReference type="EMBL" id="CP003273">
    <property type="protein sequence ID" value="AGL03510.1"/>
    <property type="molecule type" value="Genomic_DNA"/>
</dbReference>
<evidence type="ECO:0000256" key="1">
    <source>
        <dbReference type="ARBA" id="ARBA00006754"/>
    </source>
</evidence>
<proteinExistence type="inferred from homology"/>
<dbReference type="RefSeq" id="WP_006521437.1">
    <property type="nucleotide sequence ID" value="NC_021184.1"/>
</dbReference>
<protein>
    <submittedName>
        <fullName evidence="3">Sugar diacid utilization regulator</fullName>
    </submittedName>
</protein>
<dbReference type="InterPro" id="IPR041522">
    <property type="entry name" value="CdaR_GGDEF"/>
</dbReference>
<comment type="similarity">
    <text evidence="1">Belongs to the CdaR family.</text>
</comment>
<sequence>MRNFDLKELFEFKPEQGIVFLKDKQMILFHDIAIDFLKDELIRTLGKDLARGVLTRFGYRCGYHDAKIITKTYGKEIRLLNLGPILHRWRGIGNVLIDKKLEFCKETEHYLVKGRWEKSVEAEHHVDKYGKGKQPVCWISAGYASGFASGFTDLNVICDELTCVGKGDDYCSWELRSVKSWGNLANEKIQYYKVNYNFKDLQTMLAEDRSIDIHRRLTQLVLAGHGVDVIAGTLSEIIKCPVIILNKNLDVIAACNSENIDPDQLISLKNFLSEILQKTGFLQTDVILQYPFFISPIVGGAKFWGYIAVHETVNLSELEMVAIEHACTVCAMDNLKRDATIETELRIKGDLLDYILSLDKGTDPELIDKALRLGYNLSKPHRVMVIDLVGENEKNSSQLSSGFVVEIVKSGVGTLIETMISDSLVAVRKNRIVIILCTDGTGVHSDIAKKIQEWVVSNTPECSVNVTWGRECLEFADYRPSFEDAWQAADIIKNLGQSNKCSGYDELGIYALLWESNNKEKIRGFALSKLGCLLEYDDKNNSSLLKTLEVYLKKNCNLRETAAALYIHVNSLKYRLKRVKQLTGFDFSNEEDRFQSQLSLRLLKTLTGNRKDN</sequence>
<reference evidence="3 4" key="1">
    <citation type="submission" date="2012-01" db="EMBL/GenBank/DDBJ databases">
        <title>Complete sequence of Desulfotomaculum gibsoniae DSM 7213.</title>
        <authorList>
            <consortium name="US DOE Joint Genome Institute"/>
            <person name="Lucas S."/>
            <person name="Han J."/>
            <person name="Lapidus A."/>
            <person name="Cheng J.-F."/>
            <person name="Goodwin L."/>
            <person name="Pitluck S."/>
            <person name="Peters L."/>
            <person name="Ovchinnikova G."/>
            <person name="Teshima H."/>
            <person name="Detter J.C."/>
            <person name="Han C."/>
            <person name="Tapia R."/>
            <person name="Land M."/>
            <person name="Hauser L."/>
            <person name="Kyrpides N."/>
            <person name="Ivanova N."/>
            <person name="Pagani I."/>
            <person name="Parshina S."/>
            <person name="Plugge C."/>
            <person name="Muyzer G."/>
            <person name="Kuever J."/>
            <person name="Ivanova A."/>
            <person name="Nazina T."/>
            <person name="Klenk H.-P."/>
            <person name="Brambilla E."/>
            <person name="Spring S."/>
            <person name="Stams A.F."/>
            <person name="Woyke T."/>
        </authorList>
    </citation>
    <scope>NUCLEOTIDE SEQUENCE [LARGE SCALE GENOMIC DNA]</scope>
    <source>
        <strain evidence="3 4">DSM 7213</strain>
    </source>
</reference>
<dbReference type="eggNOG" id="COG2508">
    <property type="taxonomic scope" value="Bacteria"/>
</dbReference>
<dbReference type="SUPFAM" id="SSF111126">
    <property type="entry name" value="Ligand-binding domain in the NO signalling and Golgi transport"/>
    <property type="match status" value="1"/>
</dbReference>
<dbReference type="InterPro" id="IPR004096">
    <property type="entry name" value="V4R"/>
</dbReference>
<feature type="domain" description="4-vinyl reductase 4VR" evidence="2">
    <location>
        <begin position="115"/>
        <end position="177"/>
    </location>
</feature>
<evidence type="ECO:0000313" key="3">
    <source>
        <dbReference type="EMBL" id="AGL03510.1"/>
    </source>
</evidence>
<dbReference type="STRING" id="767817.Desgi_4264"/>
<dbReference type="InterPro" id="IPR024096">
    <property type="entry name" value="NO_sig/Golgi_transp_ligand-bd"/>
</dbReference>
<dbReference type="PANTHER" id="PTHR33744:SF1">
    <property type="entry name" value="DNA-BINDING TRANSCRIPTIONAL ACTIVATOR ADER"/>
    <property type="match status" value="1"/>
</dbReference>
<dbReference type="Proteomes" id="UP000013520">
    <property type="component" value="Chromosome"/>
</dbReference>
<dbReference type="KEGG" id="dgi:Desgi_4264"/>
<dbReference type="InterPro" id="IPR042070">
    <property type="entry name" value="PucR_C-HTH_sf"/>
</dbReference>
<evidence type="ECO:0000259" key="2">
    <source>
        <dbReference type="SMART" id="SM00989"/>
    </source>
</evidence>
<dbReference type="Gene3D" id="1.10.10.2840">
    <property type="entry name" value="PucR C-terminal helix-turn-helix domain"/>
    <property type="match status" value="1"/>
</dbReference>
<dbReference type="InterPro" id="IPR051448">
    <property type="entry name" value="CdaR-like_regulators"/>
</dbReference>
<dbReference type="Pfam" id="PF17853">
    <property type="entry name" value="GGDEF_2"/>
    <property type="match status" value="1"/>
</dbReference>
<dbReference type="PANTHER" id="PTHR33744">
    <property type="entry name" value="CARBOHYDRATE DIACID REGULATOR"/>
    <property type="match status" value="1"/>
</dbReference>
<dbReference type="AlphaFoldDB" id="R4KSH1"/>
<organism evidence="3 4">
    <name type="scientific">Desulfoscipio gibsoniae DSM 7213</name>
    <dbReference type="NCBI Taxonomy" id="767817"/>
    <lineage>
        <taxon>Bacteria</taxon>
        <taxon>Bacillati</taxon>
        <taxon>Bacillota</taxon>
        <taxon>Clostridia</taxon>
        <taxon>Eubacteriales</taxon>
        <taxon>Desulfallaceae</taxon>
        <taxon>Desulfoscipio</taxon>
    </lineage>
</organism>
<dbReference type="SMART" id="SM00989">
    <property type="entry name" value="V4R"/>
    <property type="match status" value="1"/>
</dbReference>
<dbReference type="Pfam" id="PF02830">
    <property type="entry name" value="V4R"/>
    <property type="match status" value="1"/>
</dbReference>